<reference evidence="3" key="1">
    <citation type="journal article" date="2019" name="Int. J. Syst. Evol. Microbiol.">
        <title>The Global Catalogue of Microorganisms (GCM) 10K type strain sequencing project: providing services to taxonomists for standard genome sequencing and annotation.</title>
        <authorList>
            <consortium name="The Broad Institute Genomics Platform"/>
            <consortium name="The Broad Institute Genome Sequencing Center for Infectious Disease"/>
            <person name="Wu L."/>
            <person name="Ma J."/>
        </authorList>
    </citation>
    <scope>NUCLEOTIDE SEQUENCE [LARGE SCALE GENOMIC DNA]</scope>
    <source>
        <strain evidence="3">CCUG 56608</strain>
    </source>
</reference>
<proteinExistence type="predicted"/>
<keyword evidence="3" id="KW-1185">Reference proteome</keyword>
<accession>A0ABW3NEU2</accession>
<dbReference type="InterPro" id="IPR023210">
    <property type="entry name" value="NADP_OxRdtase_dom"/>
</dbReference>
<dbReference type="Pfam" id="PF00248">
    <property type="entry name" value="Aldo_ket_red"/>
    <property type="match status" value="1"/>
</dbReference>
<organism evidence="2 3">
    <name type="scientific">Oceanobacillus locisalsi</name>
    <dbReference type="NCBI Taxonomy" id="546107"/>
    <lineage>
        <taxon>Bacteria</taxon>
        <taxon>Bacillati</taxon>
        <taxon>Bacillota</taxon>
        <taxon>Bacilli</taxon>
        <taxon>Bacillales</taxon>
        <taxon>Bacillaceae</taxon>
        <taxon>Oceanobacillus</taxon>
    </lineage>
</organism>
<dbReference type="Proteomes" id="UP001597041">
    <property type="component" value="Unassembled WGS sequence"/>
</dbReference>
<feature type="domain" description="NADP-dependent oxidoreductase" evidence="1">
    <location>
        <begin position="16"/>
        <end position="293"/>
    </location>
</feature>
<dbReference type="CDD" id="cd19086">
    <property type="entry name" value="AKR_AKR11C1"/>
    <property type="match status" value="1"/>
</dbReference>
<protein>
    <submittedName>
        <fullName evidence="2">Aldo/keto reductase</fullName>
    </submittedName>
</protein>
<comment type="caution">
    <text evidence="2">The sequence shown here is derived from an EMBL/GenBank/DDBJ whole genome shotgun (WGS) entry which is preliminary data.</text>
</comment>
<dbReference type="PANTHER" id="PTHR43312">
    <property type="entry name" value="D-THREO-ALDOSE 1-DEHYDROGENASE"/>
    <property type="match status" value="1"/>
</dbReference>
<dbReference type="InterPro" id="IPR036812">
    <property type="entry name" value="NAD(P)_OxRdtase_dom_sf"/>
</dbReference>
<dbReference type="PANTHER" id="PTHR43312:SF1">
    <property type="entry name" value="NADP-DEPENDENT OXIDOREDUCTASE DOMAIN-CONTAINING PROTEIN"/>
    <property type="match status" value="1"/>
</dbReference>
<evidence type="ECO:0000259" key="1">
    <source>
        <dbReference type="Pfam" id="PF00248"/>
    </source>
</evidence>
<gene>
    <name evidence="2" type="ORF">ACFQ19_04645</name>
</gene>
<dbReference type="InterPro" id="IPR053135">
    <property type="entry name" value="AKR2_Oxidoreductase"/>
</dbReference>
<evidence type="ECO:0000313" key="2">
    <source>
        <dbReference type="EMBL" id="MFD1065309.1"/>
    </source>
</evidence>
<evidence type="ECO:0000313" key="3">
    <source>
        <dbReference type="Proteomes" id="UP001597041"/>
    </source>
</evidence>
<name>A0ABW3NEU2_9BACI</name>
<dbReference type="RefSeq" id="WP_379590913.1">
    <property type="nucleotide sequence ID" value="NZ_JBHTKK010000003.1"/>
</dbReference>
<sequence length="308" mass="34914">MKKRQLGRSDIEISDLTLGCMSLGTDVQQGRKMVDYALDKGINHLDTADLYNFGENEKIVGEAIKQRRSDVVVTTKVGNHFNEKNPDEGWFWDPSKKYIHEATRASLRRLNTDYLDVCMLHGGTLEDPIDETIEAFEELKKDGLIRAYGISSIRPNVFREFAQRSSIDVLMTQYSLLDRRPEESLLPLAEENQISVVARGPLAKGLLSNKAAQVLDKKGTEGYLDYTYSELKSLYYELEQALPENTLQQLAMYYVANHPAITSTVFGASSLEQLEQNMAVHQTINEITDAAYPILQQLTKASQYQQHR</sequence>
<dbReference type="Gene3D" id="3.20.20.100">
    <property type="entry name" value="NADP-dependent oxidoreductase domain"/>
    <property type="match status" value="1"/>
</dbReference>
<dbReference type="EMBL" id="JBHTKK010000003">
    <property type="protein sequence ID" value="MFD1065309.1"/>
    <property type="molecule type" value="Genomic_DNA"/>
</dbReference>
<dbReference type="SUPFAM" id="SSF51430">
    <property type="entry name" value="NAD(P)-linked oxidoreductase"/>
    <property type="match status" value="1"/>
</dbReference>